<comment type="caution">
    <text evidence="1">The sequence shown here is derived from an EMBL/GenBank/DDBJ whole genome shotgun (WGS) entry which is preliminary data.</text>
</comment>
<dbReference type="RefSeq" id="WP_157423120.1">
    <property type="nucleotide sequence ID" value="NZ_BAAANI010000006.1"/>
</dbReference>
<evidence type="ECO:0000313" key="2">
    <source>
        <dbReference type="Proteomes" id="UP001589667"/>
    </source>
</evidence>
<accession>A0ABV5SMH5</accession>
<sequence length="186" mass="19807">MTVIEGGLITLEYAREGLNFKSADATRDADLTTYVQAATPVIESLVGPVLPVTRTKRFAGGNVAVVLPEVALTIVEVAEDGVATTDFVFDSDANVVYAGDPAGSRSFVDGVLAVSVEYTAGFASVPLTLQLAARELVRHWWQQGKQSNRPAFDDVPDAVAGVPLGFAVPRRVVELCQPYVRVPGFI</sequence>
<dbReference type="EMBL" id="JBHMBL010000001">
    <property type="protein sequence ID" value="MFB9641528.1"/>
    <property type="molecule type" value="Genomic_DNA"/>
</dbReference>
<proteinExistence type="predicted"/>
<evidence type="ECO:0008006" key="3">
    <source>
        <dbReference type="Google" id="ProtNLM"/>
    </source>
</evidence>
<reference evidence="1 2" key="1">
    <citation type="submission" date="2024-09" db="EMBL/GenBank/DDBJ databases">
        <authorList>
            <person name="Sun Q."/>
            <person name="Mori K."/>
        </authorList>
    </citation>
    <scope>NUCLEOTIDE SEQUENCE [LARGE SCALE GENOMIC DNA]</scope>
    <source>
        <strain evidence="1 2">JCM 14321</strain>
    </source>
</reference>
<name>A0ABV5SMH5_9MICO</name>
<protein>
    <recommendedName>
        <fullName evidence="3">Phage gp6-like head-tail connector protein</fullName>
    </recommendedName>
</protein>
<gene>
    <name evidence="1" type="ORF">ACFFQV_04395</name>
</gene>
<organism evidence="1 2">
    <name type="scientific">Agromyces lapidis</name>
    <dbReference type="NCBI Taxonomy" id="279574"/>
    <lineage>
        <taxon>Bacteria</taxon>
        <taxon>Bacillati</taxon>
        <taxon>Actinomycetota</taxon>
        <taxon>Actinomycetes</taxon>
        <taxon>Micrococcales</taxon>
        <taxon>Microbacteriaceae</taxon>
        <taxon>Agromyces</taxon>
    </lineage>
</organism>
<evidence type="ECO:0000313" key="1">
    <source>
        <dbReference type="EMBL" id="MFB9641528.1"/>
    </source>
</evidence>
<dbReference type="Proteomes" id="UP001589667">
    <property type="component" value="Unassembled WGS sequence"/>
</dbReference>
<keyword evidence="2" id="KW-1185">Reference proteome</keyword>